<dbReference type="EMBL" id="QVQT01000005">
    <property type="protein sequence ID" value="RFU15735.1"/>
    <property type="molecule type" value="Genomic_DNA"/>
</dbReference>
<dbReference type="AlphaFoldDB" id="A0A372ILJ3"/>
<protein>
    <submittedName>
        <fullName evidence="1">Uncharacterized protein</fullName>
    </submittedName>
</protein>
<accession>A0A372ILJ3</accession>
<evidence type="ECO:0000313" key="1">
    <source>
        <dbReference type="EMBL" id="RFU15735.1"/>
    </source>
</evidence>
<evidence type="ECO:0000313" key="2">
    <source>
        <dbReference type="Proteomes" id="UP000264702"/>
    </source>
</evidence>
<dbReference type="RefSeq" id="WP_117301414.1">
    <property type="nucleotide sequence ID" value="NZ_QVQT02000005.1"/>
</dbReference>
<name>A0A372ILJ3_9BACT</name>
<organism evidence="1 2">
    <name type="scientific">Paracidobacterium acidisoli</name>
    <dbReference type="NCBI Taxonomy" id="2303751"/>
    <lineage>
        <taxon>Bacteria</taxon>
        <taxon>Pseudomonadati</taxon>
        <taxon>Acidobacteriota</taxon>
        <taxon>Terriglobia</taxon>
        <taxon>Terriglobales</taxon>
        <taxon>Acidobacteriaceae</taxon>
        <taxon>Paracidobacterium</taxon>
    </lineage>
</organism>
<dbReference type="Proteomes" id="UP000264702">
    <property type="component" value="Unassembled WGS sequence"/>
</dbReference>
<proteinExistence type="predicted"/>
<sequence>MQTKEEIPHPELHRYAAELRELVEAICASSSFRTSPKSCEFLRHIAENTLGGNIEALKERLIGMTLLGRNATYDTGADAGVRVRANDVRKRLTVYARAENANSAFSIEIPPGTYVPRFFHTVEASEEQAPAEISAGDLTENHNEAPRLSLYRLAMPTLAALFLCTICIRWQMTEEHPFTTFWQDVFQSHRVVLYLPPQEDRGGRVFVDMQELNAAAPLFNLAGQFHKQFTVVSVPDRTTSSGDVLLSLGSADGDGSGSAVTSGAFVPAAQTGNPRFIVKDTATGRAVVDRSPSQDRLRLSGRIALLTIINGAWRSIRIDGTDEAAIGSAIRMLCERDAFPEAIVDSFQKGTITQVVIPMASQSEARVFHEPLPGVPTTTSSRMQ</sequence>
<keyword evidence="2" id="KW-1185">Reference proteome</keyword>
<gene>
    <name evidence="1" type="ORF">D0Y96_14905</name>
</gene>
<dbReference type="OrthoDB" id="116228at2"/>
<comment type="caution">
    <text evidence="1">The sequence shown here is derived from an EMBL/GenBank/DDBJ whole genome shotgun (WGS) entry which is preliminary data.</text>
</comment>
<reference evidence="1 2" key="1">
    <citation type="submission" date="2018-08" db="EMBL/GenBank/DDBJ databases">
        <title>Acidipila sp. 4G-K13, an acidobacterium isolated from forest soil.</title>
        <authorList>
            <person name="Gao Z.-H."/>
            <person name="Qiu L.-H."/>
        </authorList>
    </citation>
    <scope>NUCLEOTIDE SEQUENCE [LARGE SCALE GENOMIC DNA]</scope>
    <source>
        <strain evidence="1 2">4G-K13</strain>
    </source>
</reference>